<dbReference type="Gene3D" id="3.30.70.1290">
    <property type="entry name" value="Transposase IS200-like"/>
    <property type="match status" value="1"/>
</dbReference>
<dbReference type="AlphaFoldDB" id="M5U0C3"/>
<dbReference type="InterPro" id="IPR036515">
    <property type="entry name" value="Transposase_17_sf"/>
</dbReference>
<protein>
    <submittedName>
        <fullName evidence="1">Uncharacterized protein</fullName>
    </submittedName>
</protein>
<evidence type="ECO:0000313" key="1">
    <source>
        <dbReference type="EMBL" id="EMI54922.1"/>
    </source>
</evidence>
<accession>M5U0C3</accession>
<dbReference type="GO" id="GO:0006313">
    <property type="term" value="P:DNA transposition"/>
    <property type="evidence" value="ECO:0007669"/>
    <property type="project" value="InterPro"/>
</dbReference>
<dbReference type="EMBL" id="ANOH01000248">
    <property type="protein sequence ID" value="EMI54922.1"/>
    <property type="molecule type" value="Genomic_DNA"/>
</dbReference>
<comment type="caution">
    <text evidence="1">The sequence shown here is derived from an EMBL/GenBank/DDBJ whole genome shotgun (WGS) entry which is preliminary data.</text>
</comment>
<sequence length="207" mass="23566">MVHAYHVILPMYGFWLPNDPRGSWSQFVASWELACFGETTRHLEQRTLAQLTDEELAHREAARKALKYPAVTLNGNQALTIANGFKAKAAANRYEILACSILPEHTHLVIARHRYKIEQVANLLKGAATRQLMEAGIHPLAEFADADGKPPHVWATHQWKAYLDSEEAIETAIAYVIENPLKEGKKRQDWHWLAPYRGLDKGWTTYL</sequence>
<name>M5U0C3_9BACT</name>
<dbReference type="GO" id="GO:0004803">
    <property type="term" value="F:transposase activity"/>
    <property type="evidence" value="ECO:0007669"/>
    <property type="project" value="InterPro"/>
</dbReference>
<reference evidence="1 2" key="1">
    <citation type="journal article" date="2013" name="Mar. Genomics">
        <title>Expression of sulfatases in Rhodopirellula baltica and the diversity of sulfatases in the genus Rhodopirellula.</title>
        <authorList>
            <person name="Wegner C.E."/>
            <person name="Richter-Heitmann T."/>
            <person name="Klindworth A."/>
            <person name="Klockow C."/>
            <person name="Richter M."/>
            <person name="Achstetter T."/>
            <person name="Glockner F.O."/>
            <person name="Harder J."/>
        </authorList>
    </citation>
    <scope>NUCLEOTIDE SEQUENCE [LARGE SCALE GENOMIC DNA]</scope>
    <source>
        <strain evidence="1 2">SM41</strain>
    </source>
</reference>
<evidence type="ECO:0000313" key="2">
    <source>
        <dbReference type="Proteomes" id="UP000011885"/>
    </source>
</evidence>
<dbReference type="SUPFAM" id="SSF143422">
    <property type="entry name" value="Transposase IS200-like"/>
    <property type="match status" value="1"/>
</dbReference>
<gene>
    <name evidence="1" type="ORF">RSSM_03642</name>
</gene>
<dbReference type="OrthoDB" id="274904at2"/>
<dbReference type="PATRIC" id="fig|1263870.3.peg.3863"/>
<dbReference type="Proteomes" id="UP000011885">
    <property type="component" value="Unassembled WGS sequence"/>
</dbReference>
<proteinExistence type="predicted"/>
<keyword evidence="2" id="KW-1185">Reference proteome</keyword>
<dbReference type="GO" id="GO:0003677">
    <property type="term" value="F:DNA binding"/>
    <property type="evidence" value="ECO:0007669"/>
    <property type="project" value="InterPro"/>
</dbReference>
<organism evidence="1 2">
    <name type="scientific">Rhodopirellula sallentina SM41</name>
    <dbReference type="NCBI Taxonomy" id="1263870"/>
    <lineage>
        <taxon>Bacteria</taxon>
        <taxon>Pseudomonadati</taxon>
        <taxon>Planctomycetota</taxon>
        <taxon>Planctomycetia</taxon>
        <taxon>Pirellulales</taxon>
        <taxon>Pirellulaceae</taxon>
        <taxon>Rhodopirellula</taxon>
    </lineage>
</organism>